<keyword evidence="1" id="KW-1133">Transmembrane helix</keyword>
<feature type="transmembrane region" description="Helical" evidence="1">
    <location>
        <begin position="106"/>
        <end position="126"/>
    </location>
</feature>
<gene>
    <name evidence="2" type="ORF">M407DRAFT_99325</name>
</gene>
<reference evidence="3" key="2">
    <citation type="submission" date="2015-01" db="EMBL/GenBank/DDBJ databases">
        <title>Evolutionary Origins and Diversification of the Mycorrhizal Mutualists.</title>
        <authorList>
            <consortium name="DOE Joint Genome Institute"/>
            <consortium name="Mycorrhizal Genomics Consortium"/>
            <person name="Kohler A."/>
            <person name="Kuo A."/>
            <person name="Nagy L.G."/>
            <person name="Floudas D."/>
            <person name="Copeland A."/>
            <person name="Barry K.W."/>
            <person name="Cichocki N."/>
            <person name="Veneault-Fourrey C."/>
            <person name="LaButti K."/>
            <person name="Lindquist E.A."/>
            <person name="Lipzen A."/>
            <person name="Lundell T."/>
            <person name="Morin E."/>
            <person name="Murat C."/>
            <person name="Riley R."/>
            <person name="Ohm R."/>
            <person name="Sun H."/>
            <person name="Tunlid A."/>
            <person name="Henrissat B."/>
            <person name="Grigoriev I.V."/>
            <person name="Hibbett D.S."/>
            <person name="Martin F."/>
        </authorList>
    </citation>
    <scope>NUCLEOTIDE SEQUENCE [LARGE SCALE GENOMIC DNA]</scope>
    <source>
        <strain evidence="3">MUT 4182</strain>
    </source>
</reference>
<feature type="transmembrane region" description="Helical" evidence="1">
    <location>
        <begin position="12"/>
        <end position="34"/>
    </location>
</feature>
<dbReference type="EMBL" id="KN823058">
    <property type="protein sequence ID" value="KIO24575.1"/>
    <property type="molecule type" value="Genomic_DNA"/>
</dbReference>
<sequence>MLPSHTGLFKLLLILSYASFLFNASATMSSLILIDKLGEMAFLNRNARHVDQKTVPMSANRLLGTYELEPDWYRVQAHCLISLLLGCGCIFLQIALYTWLKEPGAVFAATAVITCWCIMPAIISIYHNINKAYS</sequence>
<proteinExistence type="predicted"/>
<protein>
    <submittedName>
        <fullName evidence="2">Uncharacterized protein</fullName>
    </submittedName>
</protein>
<dbReference type="AlphaFoldDB" id="A0A0C3Q5V8"/>
<keyword evidence="3" id="KW-1185">Reference proteome</keyword>
<accession>A0A0C3Q5V8</accession>
<evidence type="ECO:0000313" key="2">
    <source>
        <dbReference type="EMBL" id="KIO24575.1"/>
    </source>
</evidence>
<dbReference type="HOGENOM" id="CLU_1897711_0_0_1"/>
<keyword evidence="1" id="KW-0472">Membrane</keyword>
<reference evidence="2 3" key="1">
    <citation type="submission" date="2014-04" db="EMBL/GenBank/DDBJ databases">
        <authorList>
            <consortium name="DOE Joint Genome Institute"/>
            <person name="Kuo A."/>
            <person name="Girlanda M."/>
            <person name="Perotto S."/>
            <person name="Kohler A."/>
            <person name="Nagy L.G."/>
            <person name="Floudas D."/>
            <person name="Copeland A."/>
            <person name="Barry K.W."/>
            <person name="Cichocki N."/>
            <person name="Veneault-Fourrey C."/>
            <person name="LaButti K."/>
            <person name="Lindquist E.A."/>
            <person name="Lipzen A."/>
            <person name="Lundell T."/>
            <person name="Morin E."/>
            <person name="Murat C."/>
            <person name="Sun H."/>
            <person name="Tunlid A."/>
            <person name="Henrissat B."/>
            <person name="Grigoriev I.V."/>
            <person name="Hibbett D.S."/>
            <person name="Martin F."/>
            <person name="Nordberg H.P."/>
            <person name="Cantor M.N."/>
            <person name="Hua S.X."/>
        </authorList>
    </citation>
    <scope>NUCLEOTIDE SEQUENCE [LARGE SCALE GENOMIC DNA]</scope>
    <source>
        <strain evidence="2 3">MUT 4182</strain>
    </source>
</reference>
<evidence type="ECO:0000313" key="3">
    <source>
        <dbReference type="Proteomes" id="UP000054248"/>
    </source>
</evidence>
<name>A0A0C3Q5V8_9AGAM</name>
<organism evidence="2 3">
    <name type="scientific">Tulasnella calospora MUT 4182</name>
    <dbReference type="NCBI Taxonomy" id="1051891"/>
    <lineage>
        <taxon>Eukaryota</taxon>
        <taxon>Fungi</taxon>
        <taxon>Dikarya</taxon>
        <taxon>Basidiomycota</taxon>
        <taxon>Agaricomycotina</taxon>
        <taxon>Agaricomycetes</taxon>
        <taxon>Cantharellales</taxon>
        <taxon>Tulasnellaceae</taxon>
        <taxon>Tulasnella</taxon>
    </lineage>
</organism>
<dbReference type="Proteomes" id="UP000054248">
    <property type="component" value="Unassembled WGS sequence"/>
</dbReference>
<feature type="transmembrane region" description="Helical" evidence="1">
    <location>
        <begin position="80"/>
        <end position="100"/>
    </location>
</feature>
<evidence type="ECO:0000256" key="1">
    <source>
        <dbReference type="SAM" id="Phobius"/>
    </source>
</evidence>
<keyword evidence="1" id="KW-0812">Transmembrane</keyword>
<dbReference type="OrthoDB" id="3225366at2759"/>